<feature type="transmembrane region" description="Helical" evidence="10">
    <location>
        <begin position="6"/>
        <end position="24"/>
    </location>
</feature>
<dbReference type="Gene3D" id="1.20.5.1930">
    <property type="match status" value="1"/>
</dbReference>
<name>A0A0N9HVV1_9PSEU</name>
<dbReference type="AlphaFoldDB" id="A0A0N9HVV1"/>
<keyword evidence="14" id="KW-1185">Reference proteome</keyword>
<dbReference type="KEGG" id="kphy:AOZ06_22665"/>
<dbReference type="PANTHER" id="PTHR24421:SF10">
    <property type="entry name" value="NITRATE_NITRITE SENSOR PROTEIN NARQ"/>
    <property type="match status" value="1"/>
</dbReference>
<feature type="compositionally biased region" description="Basic residues" evidence="9">
    <location>
        <begin position="262"/>
        <end position="275"/>
    </location>
</feature>
<keyword evidence="7" id="KW-0067">ATP-binding</keyword>
<dbReference type="Pfam" id="PF23539">
    <property type="entry name" value="DUF7134"/>
    <property type="match status" value="1"/>
</dbReference>
<reference evidence="13 14" key="1">
    <citation type="submission" date="2015-07" db="EMBL/GenBank/DDBJ databases">
        <title>Genome sequencing of Kibdelosporangium phytohabitans.</title>
        <authorList>
            <person name="Qin S."/>
            <person name="Xing K."/>
        </authorList>
    </citation>
    <scope>NUCLEOTIDE SEQUENCE [LARGE SCALE GENOMIC DNA]</scope>
    <source>
        <strain evidence="13 14">KLBMP1111</strain>
    </source>
</reference>
<evidence type="ECO:0000256" key="4">
    <source>
        <dbReference type="ARBA" id="ARBA00022679"/>
    </source>
</evidence>
<dbReference type="STRING" id="860235.AOZ06_22665"/>
<dbReference type="InterPro" id="IPR050482">
    <property type="entry name" value="Sensor_HK_TwoCompSys"/>
</dbReference>
<feature type="domain" description="Signal transduction histidine kinase subgroup 3 dimerisation and phosphoacceptor" evidence="11">
    <location>
        <begin position="166"/>
        <end position="227"/>
    </location>
</feature>
<organism evidence="13 14">
    <name type="scientific">Kibdelosporangium phytohabitans</name>
    <dbReference type="NCBI Taxonomy" id="860235"/>
    <lineage>
        <taxon>Bacteria</taxon>
        <taxon>Bacillati</taxon>
        <taxon>Actinomycetota</taxon>
        <taxon>Actinomycetes</taxon>
        <taxon>Pseudonocardiales</taxon>
        <taxon>Pseudonocardiaceae</taxon>
        <taxon>Kibdelosporangium</taxon>
    </lineage>
</organism>
<evidence type="ECO:0000256" key="5">
    <source>
        <dbReference type="ARBA" id="ARBA00022741"/>
    </source>
</evidence>
<evidence type="ECO:0000313" key="14">
    <source>
        <dbReference type="Proteomes" id="UP000063699"/>
    </source>
</evidence>
<feature type="transmembrane region" description="Helical" evidence="10">
    <location>
        <begin position="101"/>
        <end position="119"/>
    </location>
</feature>
<evidence type="ECO:0000259" key="11">
    <source>
        <dbReference type="Pfam" id="PF07730"/>
    </source>
</evidence>
<keyword evidence="6" id="KW-0418">Kinase</keyword>
<proteinExistence type="predicted"/>
<keyword evidence="3" id="KW-0597">Phosphoprotein</keyword>
<dbReference type="GO" id="GO:0005524">
    <property type="term" value="F:ATP binding"/>
    <property type="evidence" value="ECO:0007669"/>
    <property type="project" value="UniProtKB-KW"/>
</dbReference>
<dbReference type="InterPro" id="IPR055558">
    <property type="entry name" value="DUF7134"/>
</dbReference>
<feature type="transmembrane region" description="Helical" evidence="10">
    <location>
        <begin position="74"/>
        <end position="94"/>
    </location>
</feature>
<dbReference type="Pfam" id="PF07730">
    <property type="entry name" value="HisKA_3"/>
    <property type="match status" value="1"/>
</dbReference>
<evidence type="ECO:0000256" key="8">
    <source>
        <dbReference type="ARBA" id="ARBA00023012"/>
    </source>
</evidence>
<evidence type="ECO:0000256" key="3">
    <source>
        <dbReference type="ARBA" id="ARBA00022553"/>
    </source>
</evidence>
<dbReference type="GO" id="GO:0016020">
    <property type="term" value="C:membrane"/>
    <property type="evidence" value="ECO:0007669"/>
    <property type="project" value="InterPro"/>
</dbReference>
<sequence>MTPRAQDALIAAGVFVFLLALPALDILAGMSGRTSALNPAVVLWTLASCVPLVWRRRAPLTSAAVTGLLTLGALWTGAAISPWAVLVAVFSAAFHLRRHRMVLGVGAAVWMLVVAALPGEPMVPSNVLTSVGLAALPISLGHALRLQSDRTRLLVAAEAERAQAHERDRVARDVHDLVGHQLSAIRLRALGSRKAAVDTGRALGAIADLAGEALGQVRSLVHVLREDGQPGLSNWTCWPPGRVACFPCGSAWTSVASPRPGTSKRSRTGSSKRRSATSLVTRQPARPP</sequence>
<keyword evidence="5" id="KW-0547">Nucleotide-binding</keyword>
<keyword evidence="10" id="KW-0472">Membrane</keyword>
<dbReference type="EMBL" id="CP012752">
    <property type="protein sequence ID" value="ALG09338.1"/>
    <property type="molecule type" value="Genomic_DNA"/>
</dbReference>
<dbReference type="OrthoDB" id="3426700at2"/>
<evidence type="ECO:0000256" key="10">
    <source>
        <dbReference type="SAM" id="Phobius"/>
    </source>
</evidence>
<dbReference type="GO" id="GO:0046983">
    <property type="term" value="F:protein dimerization activity"/>
    <property type="evidence" value="ECO:0007669"/>
    <property type="project" value="InterPro"/>
</dbReference>
<evidence type="ECO:0000256" key="2">
    <source>
        <dbReference type="ARBA" id="ARBA00012438"/>
    </source>
</evidence>
<evidence type="ECO:0000256" key="9">
    <source>
        <dbReference type="SAM" id="MobiDB-lite"/>
    </source>
</evidence>
<feature type="region of interest" description="Disordered" evidence="9">
    <location>
        <begin position="254"/>
        <end position="288"/>
    </location>
</feature>
<comment type="catalytic activity">
    <reaction evidence="1">
        <text>ATP + protein L-histidine = ADP + protein N-phospho-L-histidine.</text>
        <dbReference type="EC" id="2.7.13.3"/>
    </reaction>
</comment>
<keyword evidence="4" id="KW-0808">Transferase</keyword>
<dbReference type="Proteomes" id="UP000063699">
    <property type="component" value="Chromosome"/>
</dbReference>
<keyword evidence="10" id="KW-0812">Transmembrane</keyword>
<keyword evidence="10" id="KW-1133">Transmembrane helix</keyword>
<dbReference type="GO" id="GO:0000155">
    <property type="term" value="F:phosphorelay sensor kinase activity"/>
    <property type="evidence" value="ECO:0007669"/>
    <property type="project" value="InterPro"/>
</dbReference>
<dbReference type="EC" id="2.7.13.3" evidence="2"/>
<dbReference type="PANTHER" id="PTHR24421">
    <property type="entry name" value="NITRATE/NITRITE SENSOR PROTEIN NARX-RELATED"/>
    <property type="match status" value="1"/>
</dbReference>
<evidence type="ECO:0000259" key="12">
    <source>
        <dbReference type="Pfam" id="PF23539"/>
    </source>
</evidence>
<keyword evidence="8" id="KW-0902">Two-component regulatory system</keyword>
<gene>
    <name evidence="13" type="ORF">AOZ06_22665</name>
</gene>
<accession>A0A0N9HVV1</accession>
<feature type="domain" description="DUF7134" evidence="12">
    <location>
        <begin position="6"/>
        <end position="135"/>
    </location>
</feature>
<dbReference type="RefSeq" id="WP_054291242.1">
    <property type="nucleotide sequence ID" value="NZ_CP012752.1"/>
</dbReference>
<protein>
    <recommendedName>
        <fullName evidence="2">histidine kinase</fullName>
        <ecNumber evidence="2">2.7.13.3</ecNumber>
    </recommendedName>
</protein>
<evidence type="ECO:0000256" key="6">
    <source>
        <dbReference type="ARBA" id="ARBA00022777"/>
    </source>
</evidence>
<evidence type="ECO:0000313" key="13">
    <source>
        <dbReference type="EMBL" id="ALG09338.1"/>
    </source>
</evidence>
<evidence type="ECO:0000256" key="7">
    <source>
        <dbReference type="ARBA" id="ARBA00022840"/>
    </source>
</evidence>
<dbReference type="InterPro" id="IPR011712">
    <property type="entry name" value="Sig_transdc_His_kin_sub3_dim/P"/>
</dbReference>
<feature type="transmembrane region" description="Helical" evidence="10">
    <location>
        <begin position="125"/>
        <end position="144"/>
    </location>
</feature>
<evidence type="ECO:0000256" key="1">
    <source>
        <dbReference type="ARBA" id="ARBA00000085"/>
    </source>
</evidence>